<evidence type="ECO:0000313" key="3">
    <source>
        <dbReference type="EMBL" id="KAF7823582.1"/>
    </source>
</evidence>
<dbReference type="AlphaFoldDB" id="A0A834WI50"/>
<dbReference type="EMBL" id="JAAIUW010000007">
    <property type="protein sequence ID" value="KAF7823582.1"/>
    <property type="molecule type" value="Genomic_DNA"/>
</dbReference>
<keyword evidence="4" id="KW-1185">Reference proteome</keyword>
<evidence type="ECO:0000256" key="2">
    <source>
        <dbReference type="SAM" id="Phobius"/>
    </source>
</evidence>
<dbReference type="Proteomes" id="UP000634136">
    <property type="component" value="Unassembled WGS sequence"/>
</dbReference>
<gene>
    <name evidence="3" type="ORF">G2W53_021726</name>
</gene>
<comment type="caution">
    <text evidence="3">The sequence shown here is derived from an EMBL/GenBank/DDBJ whole genome shotgun (WGS) entry which is preliminary data.</text>
</comment>
<keyword evidence="2" id="KW-0472">Membrane</keyword>
<evidence type="ECO:0000256" key="1">
    <source>
        <dbReference type="SAM" id="MobiDB-lite"/>
    </source>
</evidence>
<feature type="transmembrane region" description="Helical" evidence="2">
    <location>
        <begin position="100"/>
        <end position="121"/>
    </location>
</feature>
<accession>A0A834WI50</accession>
<evidence type="ECO:0000313" key="4">
    <source>
        <dbReference type="Proteomes" id="UP000634136"/>
    </source>
</evidence>
<proteinExistence type="predicted"/>
<keyword evidence="2" id="KW-0812">Transmembrane</keyword>
<sequence>MLGLLSITISTSPFHIIKHKHASLLCSPLNPVRPSNTVCRRTPSSQHTHRRNPVLPINAVFRRTPSSEHTHHRSNTRRRGNPSSQQHRVSSLRFHLLENVWVVSLCLLDFSLISIVGLNFIPRR</sequence>
<keyword evidence="2" id="KW-1133">Transmembrane helix</keyword>
<feature type="compositionally biased region" description="Basic residues" evidence="1">
    <location>
        <begin position="70"/>
        <end position="80"/>
    </location>
</feature>
<reference evidence="3" key="1">
    <citation type="submission" date="2020-09" db="EMBL/GenBank/DDBJ databases">
        <title>Genome-Enabled Discovery of Anthraquinone Biosynthesis in Senna tora.</title>
        <authorList>
            <person name="Kang S.-H."/>
            <person name="Pandey R.P."/>
            <person name="Lee C.-M."/>
            <person name="Sim J.-S."/>
            <person name="Jeong J.-T."/>
            <person name="Choi B.-S."/>
            <person name="Jung M."/>
            <person name="Ginzburg D."/>
            <person name="Zhao K."/>
            <person name="Won S.Y."/>
            <person name="Oh T.-J."/>
            <person name="Yu Y."/>
            <person name="Kim N.-H."/>
            <person name="Lee O.R."/>
            <person name="Lee T.-H."/>
            <person name="Bashyal P."/>
            <person name="Kim T.-S."/>
            <person name="Lee W.-H."/>
            <person name="Kawkins C."/>
            <person name="Kim C.-K."/>
            <person name="Kim J.S."/>
            <person name="Ahn B.O."/>
            <person name="Rhee S.Y."/>
            <person name="Sohng J.K."/>
        </authorList>
    </citation>
    <scope>NUCLEOTIDE SEQUENCE</scope>
    <source>
        <tissue evidence="3">Leaf</tissue>
    </source>
</reference>
<organism evidence="3 4">
    <name type="scientific">Senna tora</name>
    <dbReference type="NCBI Taxonomy" id="362788"/>
    <lineage>
        <taxon>Eukaryota</taxon>
        <taxon>Viridiplantae</taxon>
        <taxon>Streptophyta</taxon>
        <taxon>Embryophyta</taxon>
        <taxon>Tracheophyta</taxon>
        <taxon>Spermatophyta</taxon>
        <taxon>Magnoliopsida</taxon>
        <taxon>eudicotyledons</taxon>
        <taxon>Gunneridae</taxon>
        <taxon>Pentapetalae</taxon>
        <taxon>rosids</taxon>
        <taxon>fabids</taxon>
        <taxon>Fabales</taxon>
        <taxon>Fabaceae</taxon>
        <taxon>Caesalpinioideae</taxon>
        <taxon>Cassia clade</taxon>
        <taxon>Senna</taxon>
    </lineage>
</organism>
<protein>
    <submittedName>
        <fullName evidence="3">Uncharacterized protein</fullName>
    </submittedName>
</protein>
<name>A0A834WI50_9FABA</name>
<feature type="region of interest" description="Disordered" evidence="1">
    <location>
        <begin position="62"/>
        <end position="85"/>
    </location>
</feature>